<accession>A0AAV6UCA9</accession>
<dbReference type="InterPro" id="IPR050230">
    <property type="entry name" value="CALM/Myosin/TropC-like"/>
</dbReference>
<dbReference type="CDD" id="cd00051">
    <property type="entry name" value="EFh"/>
    <property type="match status" value="1"/>
</dbReference>
<dbReference type="FunFam" id="1.10.238.10:FF:000001">
    <property type="entry name" value="Calmodulin 1"/>
    <property type="match status" value="1"/>
</dbReference>
<dbReference type="GO" id="GO:0016460">
    <property type="term" value="C:myosin II complex"/>
    <property type="evidence" value="ECO:0007669"/>
    <property type="project" value="TreeGrafter"/>
</dbReference>
<dbReference type="Proteomes" id="UP000827092">
    <property type="component" value="Unassembled WGS sequence"/>
</dbReference>
<organism evidence="4 5">
    <name type="scientific">Oedothorax gibbosus</name>
    <dbReference type="NCBI Taxonomy" id="931172"/>
    <lineage>
        <taxon>Eukaryota</taxon>
        <taxon>Metazoa</taxon>
        <taxon>Ecdysozoa</taxon>
        <taxon>Arthropoda</taxon>
        <taxon>Chelicerata</taxon>
        <taxon>Arachnida</taxon>
        <taxon>Araneae</taxon>
        <taxon>Araneomorphae</taxon>
        <taxon>Entelegynae</taxon>
        <taxon>Araneoidea</taxon>
        <taxon>Linyphiidae</taxon>
        <taxon>Erigoninae</taxon>
        <taxon>Oedothorax</taxon>
    </lineage>
</organism>
<evidence type="ECO:0000256" key="2">
    <source>
        <dbReference type="ARBA" id="ARBA00022837"/>
    </source>
</evidence>
<dbReference type="PANTHER" id="PTHR23048:SF59">
    <property type="entry name" value="EF-HAND SUPERFAMILY PROTEIN"/>
    <property type="match status" value="1"/>
</dbReference>
<keyword evidence="5" id="KW-1185">Reference proteome</keyword>
<protein>
    <recommendedName>
        <fullName evidence="3">EF-hand domain-containing protein</fullName>
    </recommendedName>
</protein>
<dbReference type="GO" id="GO:0005509">
    <property type="term" value="F:calcium ion binding"/>
    <property type="evidence" value="ECO:0007669"/>
    <property type="project" value="InterPro"/>
</dbReference>
<gene>
    <name evidence="4" type="ORF">JTE90_001474</name>
</gene>
<dbReference type="PROSITE" id="PS50222">
    <property type="entry name" value="EF_HAND_2"/>
    <property type="match status" value="1"/>
</dbReference>
<dbReference type="SUPFAM" id="SSF47473">
    <property type="entry name" value="EF-hand"/>
    <property type="match status" value="1"/>
</dbReference>
<feature type="domain" description="EF-hand" evidence="3">
    <location>
        <begin position="158"/>
        <end position="191"/>
    </location>
</feature>
<dbReference type="InterPro" id="IPR011992">
    <property type="entry name" value="EF-hand-dom_pair"/>
</dbReference>
<dbReference type="Pfam" id="PF13499">
    <property type="entry name" value="EF-hand_7"/>
    <property type="match status" value="2"/>
</dbReference>
<evidence type="ECO:0000313" key="4">
    <source>
        <dbReference type="EMBL" id="KAG8181819.1"/>
    </source>
</evidence>
<evidence type="ECO:0000256" key="1">
    <source>
        <dbReference type="ARBA" id="ARBA00022737"/>
    </source>
</evidence>
<dbReference type="PROSITE" id="PS00018">
    <property type="entry name" value="EF_HAND_1"/>
    <property type="match status" value="1"/>
</dbReference>
<dbReference type="EMBL" id="JAFNEN010000494">
    <property type="protein sequence ID" value="KAG8181819.1"/>
    <property type="molecule type" value="Genomic_DNA"/>
</dbReference>
<evidence type="ECO:0000313" key="5">
    <source>
        <dbReference type="Proteomes" id="UP000827092"/>
    </source>
</evidence>
<evidence type="ECO:0000259" key="3">
    <source>
        <dbReference type="PROSITE" id="PS50222"/>
    </source>
</evidence>
<dbReference type="AlphaFoldDB" id="A0AAV6UCA9"/>
<proteinExistence type="predicted"/>
<dbReference type="InterPro" id="IPR002048">
    <property type="entry name" value="EF_hand_dom"/>
</dbReference>
<comment type="caution">
    <text evidence="4">The sequence shown here is derived from an EMBL/GenBank/DDBJ whole genome shotgun (WGS) entry which is preliminary data.</text>
</comment>
<dbReference type="SMART" id="SM00054">
    <property type="entry name" value="EFh"/>
    <property type="match status" value="3"/>
</dbReference>
<reference evidence="4 5" key="1">
    <citation type="journal article" date="2022" name="Nat. Ecol. Evol.">
        <title>A masculinizing supergene underlies an exaggerated male reproductive morph in a spider.</title>
        <authorList>
            <person name="Hendrickx F."/>
            <person name="De Corte Z."/>
            <person name="Sonet G."/>
            <person name="Van Belleghem S.M."/>
            <person name="Kostlbacher S."/>
            <person name="Vangestel C."/>
        </authorList>
    </citation>
    <scope>NUCLEOTIDE SEQUENCE [LARGE SCALE GENOMIC DNA]</scope>
    <source>
        <strain evidence="4">W744_W776</strain>
    </source>
</reference>
<name>A0AAV6UCA9_9ARAC</name>
<dbReference type="PANTHER" id="PTHR23048">
    <property type="entry name" value="MYOSIN LIGHT CHAIN 1, 3"/>
    <property type="match status" value="1"/>
</dbReference>
<sequence length="191" mass="22092">MWVKRDSKTVFLDLSEYFLNFGFIKEDDLKRILNETKFNEVIKLIPPNKMIRDIQDAFTTLDSNIKGSLCERDIKVTLRALGIEPTSKKIKKLIERVDVGTSGLLSRENYEAIMLHLIHDIDSDEQMMKSFQLFANHESGVITLNDLKAISKQLELNVTDEELQEMIAIADHDKDDKVTQNEFLDTARKIF</sequence>
<dbReference type="InterPro" id="IPR018247">
    <property type="entry name" value="EF_Hand_1_Ca_BS"/>
</dbReference>
<dbReference type="Gene3D" id="1.10.238.10">
    <property type="entry name" value="EF-hand"/>
    <property type="match status" value="1"/>
</dbReference>
<keyword evidence="2" id="KW-0106">Calcium</keyword>
<keyword evidence="1" id="KW-0677">Repeat</keyword>